<evidence type="ECO:0000259" key="1">
    <source>
        <dbReference type="SMART" id="SM00834"/>
    </source>
</evidence>
<dbReference type="Pfam" id="PF09723">
    <property type="entry name" value="Zn_ribbon_8"/>
    <property type="match status" value="1"/>
</dbReference>
<dbReference type="RefSeq" id="WP_072867543.1">
    <property type="nucleotide sequence ID" value="NZ_FQZM01000009.1"/>
</dbReference>
<organism evidence="2 3">
    <name type="scientific">Desulfofundulus thermosubterraneus DSM 16057</name>
    <dbReference type="NCBI Taxonomy" id="1121432"/>
    <lineage>
        <taxon>Bacteria</taxon>
        <taxon>Bacillati</taxon>
        <taxon>Bacillota</taxon>
        <taxon>Clostridia</taxon>
        <taxon>Eubacteriales</taxon>
        <taxon>Peptococcaceae</taxon>
        <taxon>Desulfofundulus</taxon>
    </lineage>
</organism>
<dbReference type="OrthoDB" id="9813321at2"/>
<dbReference type="InterPro" id="IPR013429">
    <property type="entry name" value="Regulatory_FmdB_Zinc_ribbon"/>
</dbReference>
<reference evidence="3" key="1">
    <citation type="submission" date="2016-11" db="EMBL/GenBank/DDBJ databases">
        <authorList>
            <person name="Varghese N."/>
            <person name="Submissions S."/>
        </authorList>
    </citation>
    <scope>NUCLEOTIDE SEQUENCE [LARGE SCALE GENOMIC DNA]</scope>
    <source>
        <strain evidence="3">DSM 16057</strain>
    </source>
</reference>
<accession>A0A1M6D9T6</accession>
<sequence>MPIYEFRCLNCGGLFEKLFLNPNEQVEIRCPQCQSDSFERVISRVNYVDKTGAGGSAPKVVTKSCSPGNTCATFEIPGPGEK</sequence>
<protein>
    <submittedName>
        <fullName evidence="2">Putative regulatory protein, FmdB family</fullName>
    </submittedName>
</protein>
<evidence type="ECO:0000313" key="2">
    <source>
        <dbReference type="EMBL" id="SHI70007.1"/>
    </source>
</evidence>
<evidence type="ECO:0000313" key="3">
    <source>
        <dbReference type="Proteomes" id="UP000184529"/>
    </source>
</evidence>
<dbReference type="AlphaFoldDB" id="A0A1M6D9T6"/>
<dbReference type="NCBIfam" id="TIGR02605">
    <property type="entry name" value="CxxC_CxxC_SSSS"/>
    <property type="match status" value="1"/>
</dbReference>
<name>A0A1M6D9T6_9FIRM</name>
<dbReference type="EMBL" id="FQZM01000009">
    <property type="protein sequence ID" value="SHI70007.1"/>
    <property type="molecule type" value="Genomic_DNA"/>
</dbReference>
<dbReference type="Proteomes" id="UP000184529">
    <property type="component" value="Unassembled WGS sequence"/>
</dbReference>
<keyword evidence="3" id="KW-1185">Reference proteome</keyword>
<dbReference type="STRING" id="1121432.SAMN02745219_00876"/>
<dbReference type="SMART" id="SM00834">
    <property type="entry name" value="CxxC_CXXC_SSSS"/>
    <property type="match status" value="1"/>
</dbReference>
<feature type="domain" description="Putative regulatory protein FmdB zinc ribbon" evidence="1">
    <location>
        <begin position="1"/>
        <end position="43"/>
    </location>
</feature>
<gene>
    <name evidence="2" type="ORF">SAMN02745219_00876</name>
</gene>
<dbReference type="Gene3D" id="2.20.28.30">
    <property type="entry name" value="RNA polymerase ii, chain L"/>
    <property type="match status" value="1"/>
</dbReference>
<proteinExistence type="predicted"/>